<keyword evidence="4" id="KW-1003">Cell membrane</keyword>
<dbReference type="InterPro" id="IPR005495">
    <property type="entry name" value="LptG/LptF_permease"/>
</dbReference>
<evidence type="ECO:0000256" key="9">
    <source>
        <dbReference type="SAM" id="Phobius"/>
    </source>
</evidence>
<dbReference type="PANTHER" id="PTHR33529:SF2">
    <property type="entry name" value="LIPOPOLYSACCHARIDE EXPORT SYSTEM PERMEASE PROTEIN LPTG"/>
    <property type="match status" value="1"/>
</dbReference>
<keyword evidence="6 9" id="KW-1133">Transmembrane helix</keyword>
<feature type="transmembrane region" description="Helical" evidence="9">
    <location>
        <begin position="106"/>
        <end position="126"/>
    </location>
</feature>
<comment type="subunit">
    <text evidence="8">Component of the lipopolysaccharide transport and assembly complex. The LptBFG transporter is composed of two ATP-binding proteins (LptB) and two transmembrane proteins (LptF and LptG).</text>
</comment>
<evidence type="ECO:0000313" key="11">
    <source>
        <dbReference type="Proteomes" id="UP000199758"/>
    </source>
</evidence>
<comment type="similarity">
    <text evidence="3">Belongs to the LptF/LptG family.</text>
</comment>
<comment type="subcellular location">
    <subcellularLocation>
        <location evidence="2">Cell membrane</location>
        <topology evidence="2">Multi-pass membrane protein</topology>
    </subcellularLocation>
</comment>
<dbReference type="GO" id="GO:0015920">
    <property type="term" value="P:lipopolysaccharide transport"/>
    <property type="evidence" value="ECO:0007669"/>
    <property type="project" value="TreeGrafter"/>
</dbReference>
<evidence type="ECO:0000256" key="2">
    <source>
        <dbReference type="ARBA" id="ARBA00004651"/>
    </source>
</evidence>
<evidence type="ECO:0000256" key="5">
    <source>
        <dbReference type="ARBA" id="ARBA00022692"/>
    </source>
</evidence>
<dbReference type="AlphaFoldDB" id="A0A1M5P656"/>
<feature type="transmembrane region" description="Helical" evidence="9">
    <location>
        <begin position="65"/>
        <end position="86"/>
    </location>
</feature>
<reference evidence="10 11" key="1">
    <citation type="submission" date="2016-11" db="EMBL/GenBank/DDBJ databases">
        <authorList>
            <person name="Jaros S."/>
            <person name="Januszkiewicz K."/>
            <person name="Wedrychowicz H."/>
        </authorList>
    </citation>
    <scope>NUCLEOTIDE SEQUENCE [LARGE SCALE GENOMIC DNA]</scope>
    <source>
        <strain evidence="10 11">CGMCC 1.7049</strain>
    </source>
</reference>
<sequence>MIAALTGRLEAYLLRLLLPPLALSLGVVLIALVLERLLRLFDLVAASGSGLEPVLVMVANLVPHYLGLALPAAFFASIFSVVAKLGEDNELDAMLAAGRSIAELTRPFLGVALLLSLFALYLFGFLQPESRYRYRENLYEALHSGWNARVQENVFADAGRGFVLTADKVDGTGRQMTRVFIRRDANGVDEVTTATTGELMPTADGKLLLKLGPGRIVRDAGVDGIEDIAFDSGVANEQFDAGAPPFRVRGDSERELTITELWAAMHQPSPPQPYAELAGEFHGRLVRSLSLPLLPLLAFPLGMAAKRGRRAPGVVIACLMLLFLHHGVQLGESLAETGKVGAIPAVWTPFAMFSAVSLWLFRGSLRSPGDNPVARLVGVVETLIGGIQLRRRKPAPAGVST</sequence>
<dbReference type="OrthoDB" id="7057792at2"/>
<evidence type="ECO:0000256" key="6">
    <source>
        <dbReference type="ARBA" id="ARBA00022989"/>
    </source>
</evidence>
<gene>
    <name evidence="10" type="ORF">SAMN04488068_2019</name>
</gene>
<dbReference type="GO" id="GO:0043190">
    <property type="term" value="C:ATP-binding cassette (ABC) transporter complex"/>
    <property type="evidence" value="ECO:0007669"/>
    <property type="project" value="TreeGrafter"/>
</dbReference>
<feature type="transmembrane region" description="Helical" evidence="9">
    <location>
        <begin position="12"/>
        <end position="34"/>
    </location>
</feature>
<organism evidence="10 11">
    <name type="scientific">Hydrocarboniphaga daqingensis</name>
    <dbReference type="NCBI Taxonomy" id="490188"/>
    <lineage>
        <taxon>Bacteria</taxon>
        <taxon>Pseudomonadati</taxon>
        <taxon>Pseudomonadota</taxon>
        <taxon>Gammaproteobacteria</taxon>
        <taxon>Nevskiales</taxon>
        <taxon>Nevskiaceae</taxon>
        <taxon>Hydrocarboniphaga</taxon>
    </lineage>
</organism>
<evidence type="ECO:0000256" key="8">
    <source>
        <dbReference type="ARBA" id="ARBA00026081"/>
    </source>
</evidence>
<keyword evidence="5 9" id="KW-0812">Transmembrane</keyword>
<dbReference type="PANTHER" id="PTHR33529">
    <property type="entry name" value="SLR0882 PROTEIN-RELATED"/>
    <property type="match status" value="1"/>
</dbReference>
<keyword evidence="11" id="KW-1185">Reference proteome</keyword>
<dbReference type="EMBL" id="FQWZ01000004">
    <property type="protein sequence ID" value="SHG96693.1"/>
    <property type="molecule type" value="Genomic_DNA"/>
</dbReference>
<evidence type="ECO:0000256" key="1">
    <source>
        <dbReference type="ARBA" id="ARBA00002265"/>
    </source>
</evidence>
<comment type="function">
    <text evidence="1">Part of the ABC transporter complex LptBFG involved in the translocation of lipopolysaccharide (LPS) from the inner membrane to the outer membrane.</text>
</comment>
<dbReference type="Pfam" id="PF03739">
    <property type="entry name" value="LptF_LptG"/>
    <property type="match status" value="1"/>
</dbReference>
<accession>A0A1M5P656</accession>
<dbReference type="Proteomes" id="UP000199758">
    <property type="component" value="Unassembled WGS sequence"/>
</dbReference>
<name>A0A1M5P656_9GAMM</name>
<dbReference type="RefSeq" id="WP_072897098.1">
    <property type="nucleotide sequence ID" value="NZ_FQWZ01000004.1"/>
</dbReference>
<protein>
    <submittedName>
        <fullName evidence="10">Lipopolysaccharide export system permease protein</fullName>
    </submittedName>
</protein>
<proteinExistence type="inferred from homology"/>
<keyword evidence="7 9" id="KW-0472">Membrane</keyword>
<evidence type="ECO:0000256" key="7">
    <source>
        <dbReference type="ARBA" id="ARBA00023136"/>
    </source>
</evidence>
<evidence type="ECO:0000313" key="10">
    <source>
        <dbReference type="EMBL" id="SHG96693.1"/>
    </source>
</evidence>
<evidence type="ECO:0000256" key="3">
    <source>
        <dbReference type="ARBA" id="ARBA00007725"/>
    </source>
</evidence>
<dbReference type="STRING" id="490188.SAMN04488068_2019"/>
<evidence type="ECO:0000256" key="4">
    <source>
        <dbReference type="ARBA" id="ARBA00022475"/>
    </source>
</evidence>